<evidence type="ECO:0000256" key="13">
    <source>
        <dbReference type="ARBA" id="ARBA00023295"/>
    </source>
</evidence>
<evidence type="ECO:0000256" key="4">
    <source>
        <dbReference type="ARBA" id="ARBA00012045"/>
    </source>
</evidence>
<dbReference type="NCBIfam" id="TIGR01084">
    <property type="entry name" value="mutY"/>
    <property type="match status" value="1"/>
</dbReference>
<keyword evidence="11" id="KW-0411">Iron-sulfur</keyword>
<dbReference type="PANTHER" id="PTHR42944">
    <property type="entry name" value="ADENINE DNA GLYCOSYLASE"/>
    <property type="match status" value="1"/>
</dbReference>
<dbReference type="OrthoDB" id="9802365at2"/>
<protein>
    <recommendedName>
        <fullName evidence="5 14">Adenine DNA glycosylase</fullName>
        <ecNumber evidence="4 14">3.2.2.31</ecNumber>
    </recommendedName>
</protein>
<dbReference type="GO" id="GO:0051539">
    <property type="term" value="F:4 iron, 4 sulfur cluster binding"/>
    <property type="evidence" value="ECO:0007669"/>
    <property type="project" value="UniProtKB-UniRule"/>
</dbReference>
<dbReference type="InterPro" id="IPR003265">
    <property type="entry name" value="HhH-GPD_domain"/>
</dbReference>
<gene>
    <name evidence="16" type="ORF">FC96_GL000969</name>
</gene>
<dbReference type="InterPro" id="IPR044298">
    <property type="entry name" value="MIG/MutY"/>
</dbReference>
<keyword evidence="9" id="KW-0378">Hydrolase</keyword>
<dbReference type="InterPro" id="IPR029119">
    <property type="entry name" value="MutY_C"/>
</dbReference>
<dbReference type="InterPro" id="IPR005760">
    <property type="entry name" value="A/G_AdeGlyc_MutY"/>
</dbReference>
<keyword evidence="7" id="KW-0479">Metal-binding</keyword>
<comment type="similarity">
    <text evidence="3 14">Belongs to the Nth/MutY family.</text>
</comment>
<dbReference type="Gene3D" id="3.90.79.10">
    <property type="entry name" value="Nucleoside Triphosphate Pyrophosphohydrolase"/>
    <property type="match status" value="1"/>
</dbReference>
<dbReference type="PATRIC" id="fig|1302272.5.peg.976"/>
<dbReference type="GO" id="GO:0032357">
    <property type="term" value="F:oxidized purine DNA binding"/>
    <property type="evidence" value="ECO:0007669"/>
    <property type="project" value="TreeGrafter"/>
</dbReference>
<dbReference type="Proteomes" id="UP000050911">
    <property type="component" value="Unassembled WGS sequence"/>
</dbReference>
<keyword evidence="10 14" id="KW-0408">Iron</keyword>
<evidence type="ECO:0000256" key="1">
    <source>
        <dbReference type="ARBA" id="ARBA00000843"/>
    </source>
</evidence>
<dbReference type="InterPro" id="IPR015797">
    <property type="entry name" value="NUDIX_hydrolase-like_dom_sf"/>
</dbReference>
<evidence type="ECO:0000256" key="7">
    <source>
        <dbReference type="ARBA" id="ARBA00022723"/>
    </source>
</evidence>
<proteinExistence type="inferred from homology"/>
<evidence type="ECO:0000256" key="11">
    <source>
        <dbReference type="ARBA" id="ARBA00023014"/>
    </source>
</evidence>
<comment type="catalytic activity">
    <reaction evidence="1 14">
        <text>Hydrolyzes free adenine bases from 7,8-dihydro-8-oxoguanine:adenine mismatched double-stranded DNA, leaving an apurinic site.</text>
        <dbReference type="EC" id="3.2.2.31"/>
    </reaction>
</comment>
<dbReference type="EC" id="3.2.2.31" evidence="4 14"/>
<evidence type="ECO:0000313" key="17">
    <source>
        <dbReference type="Proteomes" id="UP000050911"/>
    </source>
</evidence>
<dbReference type="FunFam" id="1.10.340.30:FF:000002">
    <property type="entry name" value="Adenine DNA glycosylase"/>
    <property type="match status" value="1"/>
</dbReference>
<evidence type="ECO:0000256" key="12">
    <source>
        <dbReference type="ARBA" id="ARBA00023204"/>
    </source>
</evidence>
<dbReference type="EMBL" id="AZCX01000002">
    <property type="protein sequence ID" value="KRK48655.1"/>
    <property type="molecule type" value="Genomic_DNA"/>
</dbReference>
<dbReference type="InterPro" id="IPR023170">
    <property type="entry name" value="HhH_base_excis_C"/>
</dbReference>
<evidence type="ECO:0000256" key="6">
    <source>
        <dbReference type="ARBA" id="ARBA00022485"/>
    </source>
</evidence>
<sequence>MIEWSPSKIKAFQETLLAWYDKEKRDLPWRRDHAPYHVWISEIMLQQTQVQTVIPYYERFMAQFPTVEALANAKESDLMKAWEGLGYYSRARNLQRAAQQLVTDHHGVWPTTAEGLRELAGIGPYTAGAIASIAFGQPVPAVDGNAFRVFSRLLEIDDDIAKPKTRSVFEAAIQRMMPADRPGDFNQAIMDLGSSYMTAKNPDSAHSPVKAFNQAYLDGIEDQFPVKTKKPRPVPVDLLALVIRRGDQLLLLKRPNSGLLAGFWTFPMVDVAELQAASERDLVLESDLSRALQKWAMDEFKLALTAIGFTGGQQVTHTFTHRKWRISLVVADLAVDADLSYFPGQWLTPKAVAKTAFPKVQTKLFDQARALKLME</sequence>
<dbReference type="GO" id="GO:0034039">
    <property type="term" value="F:8-oxo-7,8-dihydroguanine DNA N-glycosylase activity"/>
    <property type="evidence" value="ECO:0007669"/>
    <property type="project" value="TreeGrafter"/>
</dbReference>
<dbReference type="InterPro" id="IPR011257">
    <property type="entry name" value="DNA_glycosylase"/>
</dbReference>
<evidence type="ECO:0000256" key="2">
    <source>
        <dbReference type="ARBA" id="ARBA00002933"/>
    </source>
</evidence>
<reference evidence="16 17" key="1">
    <citation type="journal article" date="2015" name="Genome Announc.">
        <title>Expanding the biotechnology potential of lactobacilli through comparative genomics of 213 strains and associated genera.</title>
        <authorList>
            <person name="Sun Z."/>
            <person name="Harris H.M."/>
            <person name="McCann A."/>
            <person name="Guo C."/>
            <person name="Argimon S."/>
            <person name="Zhang W."/>
            <person name="Yang X."/>
            <person name="Jeffery I.B."/>
            <person name="Cooney J.C."/>
            <person name="Kagawa T.F."/>
            <person name="Liu W."/>
            <person name="Song Y."/>
            <person name="Salvetti E."/>
            <person name="Wrobel A."/>
            <person name="Rasinkangas P."/>
            <person name="Parkhill J."/>
            <person name="Rea M.C."/>
            <person name="O'Sullivan O."/>
            <person name="Ritari J."/>
            <person name="Douillard F.P."/>
            <person name="Paul Ross R."/>
            <person name="Yang R."/>
            <person name="Briner A.E."/>
            <person name="Felis G.E."/>
            <person name="de Vos W.M."/>
            <person name="Barrangou R."/>
            <person name="Klaenhammer T.R."/>
            <person name="Caufield P.W."/>
            <person name="Cui Y."/>
            <person name="Zhang H."/>
            <person name="O'Toole P.W."/>
        </authorList>
    </citation>
    <scope>NUCLEOTIDE SEQUENCE [LARGE SCALE GENOMIC DNA]</scope>
    <source>
        <strain evidence="16 17">JCM 15530</strain>
    </source>
</reference>
<dbReference type="GO" id="GO:0035485">
    <property type="term" value="F:adenine/guanine mispair binding"/>
    <property type="evidence" value="ECO:0007669"/>
    <property type="project" value="TreeGrafter"/>
</dbReference>
<keyword evidence="8 14" id="KW-0227">DNA damage</keyword>
<dbReference type="AlphaFoldDB" id="A0A0R1HQF0"/>
<comment type="caution">
    <text evidence="16">The sequence shown here is derived from an EMBL/GenBank/DDBJ whole genome shotgun (WGS) entry which is preliminary data.</text>
</comment>
<evidence type="ECO:0000256" key="8">
    <source>
        <dbReference type="ARBA" id="ARBA00022763"/>
    </source>
</evidence>
<dbReference type="Pfam" id="PF14815">
    <property type="entry name" value="NUDIX_4"/>
    <property type="match status" value="1"/>
</dbReference>
<dbReference type="STRING" id="1302272.FC96_GL000969"/>
<evidence type="ECO:0000259" key="15">
    <source>
        <dbReference type="SMART" id="SM00478"/>
    </source>
</evidence>
<organism evidence="16 17">
    <name type="scientific">Secundilactobacillus kimchicus JCM 15530</name>
    <dbReference type="NCBI Taxonomy" id="1302272"/>
    <lineage>
        <taxon>Bacteria</taxon>
        <taxon>Bacillati</taxon>
        <taxon>Bacillota</taxon>
        <taxon>Bacilli</taxon>
        <taxon>Lactobacillales</taxon>
        <taxon>Lactobacillaceae</taxon>
        <taxon>Secundilactobacillus</taxon>
    </lineage>
</organism>
<accession>A0A0R1HQF0</accession>
<dbReference type="GO" id="GO:0000701">
    <property type="term" value="F:purine-specific mismatch base pair DNA N-glycosylase activity"/>
    <property type="evidence" value="ECO:0007669"/>
    <property type="project" value="UniProtKB-EC"/>
</dbReference>
<dbReference type="Gene3D" id="1.10.340.30">
    <property type="entry name" value="Hypothetical protein, domain 2"/>
    <property type="match status" value="1"/>
</dbReference>
<comment type="cofactor">
    <cofactor evidence="14">
        <name>[4Fe-4S] cluster</name>
        <dbReference type="ChEBI" id="CHEBI:49883"/>
    </cofactor>
    <text evidence="14">Binds 1 [4Fe-4S] cluster.</text>
</comment>
<dbReference type="RefSeq" id="WP_056941908.1">
    <property type="nucleotide sequence ID" value="NZ_AZCX01000002.1"/>
</dbReference>
<keyword evidence="17" id="KW-1185">Reference proteome</keyword>
<dbReference type="CDD" id="cd00056">
    <property type="entry name" value="ENDO3c"/>
    <property type="match status" value="1"/>
</dbReference>
<evidence type="ECO:0000256" key="5">
    <source>
        <dbReference type="ARBA" id="ARBA00022023"/>
    </source>
</evidence>
<feature type="domain" description="HhH-GPD" evidence="15">
    <location>
        <begin position="44"/>
        <end position="195"/>
    </location>
</feature>
<evidence type="ECO:0000256" key="14">
    <source>
        <dbReference type="RuleBase" id="RU365096"/>
    </source>
</evidence>
<comment type="function">
    <text evidence="2">Adenine glycosylase active on G-A mispairs. MutY also corrects error-prone DNA synthesis past GO lesions which are due to the oxidatively damaged form of guanine: 7,8-dihydro-8-oxoguanine (8-oxo-dGTP).</text>
</comment>
<evidence type="ECO:0000313" key="16">
    <source>
        <dbReference type="EMBL" id="KRK48655.1"/>
    </source>
</evidence>
<evidence type="ECO:0000256" key="3">
    <source>
        <dbReference type="ARBA" id="ARBA00008343"/>
    </source>
</evidence>
<dbReference type="CDD" id="cd03431">
    <property type="entry name" value="NUDIX_DNA_Glycosylase_C-MutY"/>
    <property type="match status" value="1"/>
</dbReference>
<dbReference type="GO" id="GO:0006298">
    <property type="term" value="P:mismatch repair"/>
    <property type="evidence" value="ECO:0007669"/>
    <property type="project" value="TreeGrafter"/>
</dbReference>
<dbReference type="Pfam" id="PF00730">
    <property type="entry name" value="HhH-GPD"/>
    <property type="match status" value="1"/>
</dbReference>
<dbReference type="GO" id="GO:0046872">
    <property type="term" value="F:metal ion binding"/>
    <property type="evidence" value="ECO:0007669"/>
    <property type="project" value="UniProtKB-UniRule"/>
</dbReference>
<dbReference type="SUPFAM" id="SSF48150">
    <property type="entry name" value="DNA-glycosylase"/>
    <property type="match status" value="1"/>
</dbReference>
<dbReference type="SMART" id="SM00478">
    <property type="entry name" value="ENDO3c"/>
    <property type="match status" value="1"/>
</dbReference>
<dbReference type="Gene3D" id="1.10.1670.10">
    <property type="entry name" value="Helix-hairpin-Helix base-excision DNA repair enzymes (C-terminal)"/>
    <property type="match status" value="1"/>
</dbReference>
<keyword evidence="6" id="KW-0004">4Fe-4S</keyword>
<name>A0A0R1HQF0_9LACO</name>
<keyword evidence="13 14" id="KW-0326">Glycosidase</keyword>
<dbReference type="SUPFAM" id="SSF55811">
    <property type="entry name" value="Nudix"/>
    <property type="match status" value="1"/>
</dbReference>
<dbReference type="GO" id="GO:0006284">
    <property type="term" value="P:base-excision repair"/>
    <property type="evidence" value="ECO:0007669"/>
    <property type="project" value="UniProtKB-UniRule"/>
</dbReference>
<keyword evidence="12" id="KW-0234">DNA repair</keyword>
<dbReference type="PANTHER" id="PTHR42944:SF1">
    <property type="entry name" value="ADENINE DNA GLYCOSYLASE"/>
    <property type="match status" value="1"/>
</dbReference>
<evidence type="ECO:0000256" key="9">
    <source>
        <dbReference type="ARBA" id="ARBA00022801"/>
    </source>
</evidence>
<evidence type="ECO:0000256" key="10">
    <source>
        <dbReference type="ARBA" id="ARBA00023004"/>
    </source>
</evidence>